<evidence type="ECO:0000313" key="2">
    <source>
        <dbReference type="EMBL" id="MBO8468615.1"/>
    </source>
</evidence>
<keyword evidence="1" id="KW-0812">Transmembrane</keyword>
<organism evidence="2 3">
    <name type="scientific">Candidatus Ornithospirochaeta stercoravium</name>
    <dbReference type="NCBI Taxonomy" id="2840897"/>
    <lineage>
        <taxon>Bacteria</taxon>
        <taxon>Pseudomonadati</taxon>
        <taxon>Spirochaetota</taxon>
        <taxon>Spirochaetia</taxon>
        <taxon>Spirochaetales</taxon>
        <taxon>Spirochaetaceae</taxon>
        <taxon>Spirochaetaceae incertae sedis</taxon>
        <taxon>Candidatus Ornithospirochaeta</taxon>
    </lineage>
</organism>
<name>A0A9D9IA82_9SPIO</name>
<keyword evidence="1" id="KW-1133">Transmembrane helix</keyword>
<evidence type="ECO:0000256" key="1">
    <source>
        <dbReference type="SAM" id="Phobius"/>
    </source>
</evidence>
<comment type="caution">
    <text evidence="2">The sequence shown here is derived from an EMBL/GenBank/DDBJ whole genome shotgun (WGS) entry which is preliminary data.</text>
</comment>
<feature type="transmembrane region" description="Helical" evidence="1">
    <location>
        <begin position="113"/>
        <end position="132"/>
    </location>
</feature>
<dbReference type="AlphaFoldDB" id="A0A9D9IA82"/>
<dbReference type="Proteomes" id="UP000810292">
    <property type="component" value="Unassembled WGS sequence"/>
</dbReference>
<proteinExistence type="predicted"/>
<evidence type="ECO:0000313" key="3">
    <source>
        <dbReference type="Proteomes" id="UP000810292"/>
    </source>
</evidence>
<keyword evidence="1" id="KW-0472">Membrane</keyword>
<sequence>MSLQFYILSITYLIFSSLLLLVDSYRRGLSFMLKAKSKLKDDEKKRNELFLGGILIALGKLFFPIAPGPIIIGDLLPAAAVLTESFSVRMFYKSSEAEGTASPIVQNKKKSKRLGFIFLSIAVIHFLFPRFVML</sequence>
<accession>A0A9D9IA82</accession>
<feature type="transmembrane region" description="Helical" evidence="1">
    <location>
        <begin position="6"/>
        <end position="26"/>
    </location>
</feature>
<gene>
    <name evidence="2" type="ORF">IAA72_02370</name>
</gene>
<dbReference type="EMBL" id="JADIMF010000036">
    <property type="protein sequence ID" value="MBO8468615.1"/>
    <property type="molecule type" value="Genomic_DNA"/>
</dbReference>
<protein>
    <submittedName>
        <fullName evidence="2">Uncharacterized protein</fullName>
    </submittedName>
</protein>
<reference evidence="2" key="2">
    <citation type="journal article" date="2021" name="PeerJ">
        <title>Extensive microbial diversity within the chicken gut microbiome revealed by metagenomics and culture.</title>
        <authorList>
            <person name="Gilroy R."/>
            <person name="Ravi A."/>
            <person name="Getino M."/>
            <person name="Pursley I."/>
            <person name="Horton D.L."/>
            <person name="Alikhan N.F."/>
            <person name="Baker D."/>
            <person name="Gharbi K."/>
            <person name="Hall N."/>
            <person name="Watson M."/>
            <person name="Adriaenssens E.M."/>
            <person name="Foster-Nyarko E."/>
            <person name="Jarju S."/>
            <person name="Secka A."/>
            <person name="Antonio M."/>
            <person name="Oren A."/>
            <person name="Chaudhuri R.R."/>
            <person name="La Ragione R."/>
            <person name="Hildebrand F."/>
            <person name="Pallen M.J."/>
        </authorList>
    </citation>
    <scope>NUCLEOTIDE SEQUENCE</scope>
    <source>
        <strain evidence="2">14700</strain>
    </source>
</reference>
<reference evidence="2" key="1">
    <citation type="submission" date="2020-10" db="EMBL/GenBank/DDBJ databases">
        <authorList>
            <person name="Gilroy R."/>
        </authorList>
    </citation>
    <scope>NUCLEOTIDE SEQUENCE</scope>
    <source>
        <strain evidence="2">14700</strain>
    </source>
</reference>
<feature type="transmembrane region" description="Helical" evidence="1">
    <location>
        <begin position="71"/>
        <end position="92"/>
    </location>
</feature>